<reference evidence="2 3" key="1">
    <citation type="submission" date="2019-04" db="EMBL/GenBank/DDBJ databases">
        <title>Annotation for the trematode Fasciola gigantica.</title>
        <authorList>
            <person name="Choi Y.-J."/>
        </authorList>
    </citation>
    <scope>NUCLEOTIDE SEQUENCE [LARGE SCALE GENOMIC DNA]</scope>
    <source>
        <strain evidence="2">Uganda_cow_1</strain>
    </source>
</reference>
<feature type="transmembrane region" description="Helical" evidence="1">
    <location>
        <begin position="21"/>
        <end position="42"/>
    </location>
</feature>
<proteinExistence type="predicted"/>
<evidence type="ECO:0000313" key="3">
    <source>
        <dbReference type="Proteomes" id="UP000316759"/>
    </source>
</evidence>
<keyword evidence="1" id="KW-0472">Membrane</keyword>
<feature type="transmembrane region" description="Helical" evidence="1">
    <location>
        <begin position="190"/>
        <end position="219"/>
    </location>
</feature>
<evidence type="ECO:0008006" key="4">
    <source>
        <dbReference type="Google" id="ProtNLM"/>
    </source>
</evidence>
<dbReference type="OrthoDB" id="10629305at2759"/>
<feature type="transmembrane region" description="Helical" evidence="1">
    <location>
        <begin position="67"/>
        <end position="89"/>
    </location>
</feature>
<protein>
    <recommendedName>
        <fullName evidence="4">Transmembrane protein</fullName>
    </recommendedName>
</protein>
<gene>
    <name evidence="2" type="ORF">FGIG_12264</name>
</gene>
<dbReference type="Proteomes" id="UP000316759">
    <property type="component" value="Unassembled WGS sequence"/>
</dbReference>
<keyword evidence="3" id="KW-1185">Reference proteome</keyword>
<evidence type="ECO:0000256" key="1">
    <source>
        <dbReference type="SAM" id="Phobius"/>
    </source>
</evidence>
<dbReference type="PROSITE" id="PS51257">
    <property type="entry name" value="PROKAR_LIPOPROTEIN"/>
    <property type="match status" value="1"/>
</dbReference>
<dbReference type="AlphaFoldDB" id="A0A504Z0H6"/>
<accession>A0A504Z0H6</accession>
<name>A0A504Z0H6_FASGI</name>
<keyword evidence="1" id="KW-0812">Transmembrane</keyword>
<keyword evidence="1" id="KW-1133">Transmembrane helix</keyword>
<organism evidence="2 3">
    <name type="scientific">Fasciola gigantica</name>
    <name type="common">Giant liver fluke</name>
    <dbReference type="NCBI Taxonomy" id="46835"/>
    <lineage>
        <taxon>Eukaryota</taxon>
        <taxon>Metazoa</taxon>
        <taxon>Spiralia</taxon>
        <taxon>Lophotrochozoa</taxon>
        <taxon>Platyhelminthes</taxon>
        <taxon>Trematoda</taxon>
        <taxon>Digenea</taxon>
        <taxon>Plagiorchiida</taxon>
        <taxon>Echinostomata</taxon>
        <taxon>Echinostomatoidea</taxon>
        <taxon>Fasciolidae</taxon>
        <taxon>Fasciola</taxon>
    </lineage>
</organism>
<evidence type="ECO:0000313" key="2">
    <source>
        <dbReference type="EMBL" id="TPP63987.1"/>
    </source>
</evidence>
<comment type="caution">
    <text evidence="2">The sequence shown here is derived from an EMBL/GenBank/DDBJ whole genome shotgun (WGS) entry which is preliminary data.</text>
</comment>
<dbReference type="EMBL" id="SUNJ01005000">
    <property type="protein sequence ID" value="TPP63987.1"/>
    <property type="molecule type" value="Genomic_DNA"/>
</dbReference>
<sequence length="229" mass="25948">MKISLVNKPVLHNENESPVNLGVHVISASILLSCVIWFLMIASRRRSQGRSNQNGSISNNASDKVSILFKVLIGVSASLFMIFMVWSFVVACAFNRHLLKSYIIMLAPAALVFVILSVVIVIHLTKEFRKRYDYSEQNPAIAGHGRLRMNEAVQQTARVVRPMVPCERNNLQCLPNSRFRIPKMNLSQNTILLSSVALGLLILAWIIYYILFVVATIYWRQLLNNSTQF</sequence>
<feature type="transmembrane region" description="Helical" evidence="1">
    <location>
        <begin position="101"/>
        <end position="122"/>
    </location>
</feature>